<evidence type="ECO:0000313" key="3">
    <source>
        <dbReference type="Proteomes" id="UP000198935"/>
    </source>
</evidence>
<dbReference type="STRING" id="1503961.SAMN05421736_101549"/>
<keyword evidence="3" id="KW-1185">Reference proteome</keyword>
<evidence type="ECO:0000259" key="1">
    <source>
        <dbReference type="Pfam" id="PF13524"/>
    </source>
</evidence>
<reference evidence="3" key="1">
    <citation type="submission" date="2016-10" db="EMBL/GenBank/DDBJ databases">
        <authorList>
            <person name="Varghese N."/>
            <person name="Submissions S."/>
        </authorList>
    </citation>
    <scope>NUCLEOTIDE SEQUENCE [LARGE SCALE GENOMIC DNA]</scope>
    <source>
        <strain evidence="3">SP</strain>
    </source>
</reference>
<gene>
    <name evidence="2" type="ORF">SAMN05421736_101549</name>
</gene>
<protein>
    <submittedName>
        <fullName evidence="2">Glycosyltransferase involved in cell wall bisynthesis</fullName>
    </submittedName>
</protein>
<keyword evidence="2" id="KW-0808">Transferase</keyword>
<name>A0A1H3HPK5_9BACI</name>
<dbReference type="Gene3D" id="3.40.50.2000">
    <property type="entry name" value="Glycogen Phosphorylase B"/>
    <property type="match status" value="3"/>
</dbReference>
<dbReference type="AlphaFoldDB" id="A0A1H3HPK5"/>
<feature type="domain" description="Spore protein YkvP/CgeB glycosyl transferase-like" evidence="1">
    <location>
        <begin position="215"/>
        <end position="329"/>
    </location>
</feature>
<dbReference type="OrthoDB" id="9809622at2"/>
<dbReference type="PANTHER" id="PTHR12526">
    <property type="entry name" value="GLYCOSYLTRANSFERASE"/>
    <property type="match status" value="1"/>
</dbReference>
<dbReference type="EMBL" id="FNPI01000001">
    <property type="protein sequence ID" value="SDY16728.1"/>
    <property type="molecule type" value="Genomic_DNA"/>
</dbReference>
<dbReference type="InterPro" id="IPR055259">
    <property type="entry name" value="YkvP/CgeB_Glyco_trans-like"/>
</dbReference>
<accession>A0A1H3HPK5</accession>
<dbReference type="CDD" id="cd03801">
    <property type="entry name" value="GT4_PimA-like"/>
    <property type="match status" value="1"/>
</dbReference>
<dbReference type="Proteomes" id="UP000198935">
    <property type="component" value="Unassembled WGS sequence"/>
</dbReference>
<dbReference type="GO" id="GO:0016757">
    <property type="term" value="F:glycosyltransferase activity"/>
    <property type="evidence" value="ECO:0007669"/>
    <property type="project" value="TreeGrafter"/>
</dbReference>
<dbReference type="SUPFAM" id="SSF53756">
    <property type="entry name" value="UDP-Glycosyltransferase/glycogen phosphorylase"/>
    <property type="match status" value="1"/>
</dbReference>
<proteinExistence type="predicted"/>
<organism evidence="2 3">
    <name type="scientific">Evansella caseinilytica</name>
    <dbReference type="NCBI Taxonomy" id="1503961"/>
    <lineage>
        <taxon>Bacteria</taxon>
        <taxon>Bacillati</taxon>
        <taxon>Bacillota</taxon>
        <taxon>Bacilli</taxon>
        <taxon>Bacillales</taxon>
        <taxon>Bacillaceae</taxon>
        <taxon>Evansella</taxon>
    </lineage>
</organism>
<sequence>MKILQLPSGSDISLLTKALRSLGAEATSCSFSSADPYSYLADVRLRLNEYPAEQRKILLQTYFKKAAATYDVFHYHFGKTFFSDASDLKILKESGKKLIVHHRGSEVRKLSVARKNNPYVKVKTKWTEEKIAKQLKRLSTYVDYAIVCDHELKPYIEPYYKKIYVVPRVIDRNKYISAYPQPVGNPVVVHAPTHNEIKGTAHVLAAVERLKKEGWTFQFKLIEGLPHRKALEEYRNATIVIDQLCIGAYANLSMEAMALGKPVICYIRDDLQSKYPGNLPIVNANPDTIYERLKWLLGRPEQWRRLGIRGRRYVRNYHNQDKVAKQLMAIYEKI</sequence>
<dbReference type="Pfam" id="PF13524">
    <property type="entry name" value="Glyco_trans_1_2"/>
    <property type="match status" value="1"/>
</dbReference>
<dbReference type="PANTHER" id="PTHR12526:SF625">
    <property type="entry name" value="PHOSPHATIDYLINOSITOL GLYCAN-CLASS A"/>
    <property type="match status" value="1"/>
</dbReference>
<evidence type="ECO:0000313" key="2">
    <source>
        <dbReference type="EMBL" id="SDY16728.1"/>
    </source>
</evidence>